<evidence type="ECO:0000313" key="3">
    <source>
        <dbReference type="Proteomes" id="UP000823749"/>
    </source>
</evidence>
<evidence type="ECO:0000256" key="1">
    <source>
        <dbReference type="SAM" id="Phobius"/>
    </source>
</evidence>
<reference evidence="2 3" key="1">
    <citation type="submission" date="2020-08" db="EMBL/GenBank/DDBJ databases">
        <title>Plant Genome Project.</title>
        <authorList>
            <person name="Zhang R.-G."/>
        </authorList>
    </citation>
    <scope>NUCLEOTIDE SEQUENCE [LARGE SCALE GENOMIC DNA]</scope>
    <source>
        <strain evidence="2">WSP0</strain>
        <tissue evidence="2">Leaf</tissue>
    </source>
</reference>
<name>A0AAV6HLQ1_9ERIC</name>
<protein>
    <submittedName>
        <fullName evidence="2">Uncharacterized protein</fullName>
    </submittedName>
</protein>
<comment type="caution">
    <text evidence="2">The sequence shown here is derived from an EMBL/GenBank/DDBJ whole genome shotgun (WGS) entry which is preliminary data.</text>
</comment>
<keyword evidence="3" id="KW-1185">Reference proteome</keyword>
<sequence length="328" mass="35528">MGTIQDMSRTLLKLARKPETEKFVRVYCWFTIASMTAEAFIEIKEYCLELVDVYVQTAIALIEAAVSAAAVAAVVALIVAAAAAALVVAGENYISCSTVGQLDLPATCLVASGGLMKGLVGQNAFFAEVGTGLKNEDLLCFLSRLTIRSGRKAIWRREIIWEGVVASRSLKRLLLRLPLLPHVLRQPTGHYHQFEGSCSAHAASSEAFAVTWDSLRNWGCGGCTCGIRALDAVNLDVAGVNAAAAIASPLQDEDYRSHGTAVWRFDVVAADGLDMSVQVERMSDWRKQNLTHQKEELLLGCFLAWPASEAPAIPYALDSGIWTGYMTK</sequence>
<accession>A0AAV6HLQ1</accession>
<keyword evidence="1" id="KW-0812">Transmembrane</keyword>
<dbReference type="Proteomes" id="UP000823749">
    <property type="component" value="Chromosome 13"/>
</dbReference>
<feature type="transmembrane region" description="Helical" evidence="1">
    <location>
        <begin position="61"/>
        <end position="88"/>
    </location>
</feature>
<dbReference type="AlphaFoldDB" id="A0AAV6HLQ1"/>
<organism evidence="2 3">
    <name type="scientific">Rhododendron griersonianum</name>
    <dbReference type="NCBI Taxonomy" id="479676"/>
    <lineage>
        <taxon>Eukaryota</taxon>
        <taxon>Viridiplantae</taxon>
        <taxon>Streptophyta</taxon>
        <taxon>Embryophyta</taxon>
        <taxon>Tracheophyta</taxon>
        <taxon>Spermatophyta</taxon>
        <taxon>Magnoliopsida</taxon>
        <taxon>eudicotyledons</taxon>
        <taxon>Gunneridae</taxon>
        <taxon>Pentapetalae</taxon>
        <taxon>asterids</taxon>
        <taxon>Ericales</taxon>
        <taxon>Ericaceae</taxon>
        <taxon>Ericoideae</taxon>
        <taxon>Rhodoreae</taxon>
        <taxon>Rhododendron</taxon>
    </lineage>
</organism>
<dbReference type="EMBL" id="JACTNZ010000013">
    <property type="protein sequence ID" value="KAG5514943.1"/>
    <property type="molecule type" value="Genomic_DNA"/>
</dbReference>
<keyword evidence="1" id="KW-1133">Transmembrane helix</keyword>
<proteinExistence type="predicted"/>
<gene>
    <name evidence="2" type="ORF">RHGRI_036098</name>
</gene>
<evidence type="ECO:0000313" key="2">
    <source>
        <dbReference type="EMBL" id="KAG5514943.1"/>
    </source>
</evidence>
<keyword evidence="1" id="KW-0472">Membrane</keyword>